<comment type="catalytic activity">
    <reaction evidence="7">
        <text>L-threonyl-[protein] + ATP = O-phospho-L-threonyl-[protein] + ADP + H(+)</text>
        <dbReference type="Rhea" id="RHEA:46608"/>
        <dbReference type="Rhea" id="RHEA-COMP:11060"/>
        <dbReference type="Rhea" id="RHEA-COMP:11605"/>
        <dbReference type="ChEBI" id="CHEBI:15378"/>
        <dbReference type="ChEBI" id="CHEBI:30013"/>
        <dbReference type="ChEBI" id="CHEBI:30616"/>
        <dbReference type="ChEBI" id="CHEBI:61977"/>
        <dbReference type="ChEBI" id="CHEBI:456216"/>
        <dbReference type="EC" id="2.7.11.1"/>
    </reaction>
</comment>
<evidence type="ECO:0000256" key="5">
    <source>
        <dbReference type="ARBA" id="ARBA00022777"/>
    </source>
</evidence>
<keyword evidence="10" id="KW-0472">Membrane</keyword>
<dbReference type="SUPFAM" id="SSF48403">
    <property type="entry name" value="Ankyrin repeat"/>
    <property type="match status" value="1"/>
</dbReference>
<dbReference type="SUPFAM" id="SSF56112">
    <property type="entry name" value="Protein kinase-like (PK-like)"/>
    <property type="match status" value="1"/>
</dbReference>
<dbReference type="Pfam" id="PF00023">
    <property type="entry name" value="Ank"/>
    <property type="match status" value="2"/>
</dbReference>
<keyword evidence="4" id="KW-0547">Nucleotide-binding</keyword>
<dbReference type="Pfam" id="PF00069">
    <property type="entry name" value="Pkinase"/>
    <property type="match status" value="1"/>
</dbReference>
<keyword evidence="3" id="KW-0808">Transferase</keyword>
<dbReference type="Gene3D" id="1.25.40.20">
    <property type="entry name" value="Ankyrin repeat-containing domain"/>
    <property type="match status" value="1"/>
</dbReference>
<evidence type="ECO:0000256" key="2">
    <source>
        <dbReference type="ARBA" id="ARBA00022527"/>
    </source>
</evidence>
<name>A0AAW9QP22_9CHRO</name>
<dbReference type="CDD" id="cd14014">
    <property type="entry name" value="STKc_PknB_like"/>
    <property type="match status" value="1"/>
</dbReference>
<protein>
    <recommendedName>
        <fullName evidence="1">non-specific serine/threonine protein kinase</fullName>
        <ecNumber evidence="1">2.7.11.1</ecNumber>
    </recommendedName>
</protein>
<feature type="repeat" description="ANK" evidence="9">
    <location>
        <begin position="443"/>
        <end position="475"/>
    </location>
</feature>
<keyword evidence="13" id="KW-1185">Reference proteome</keyword>
<evidence type="ECO:0000259" key="11">
    <source>
        <dbReference type="PROSITE" id="PS50011"/>
    </source>
</evidence>
<feature type="repeat" description="ANK" evidence="9">
    <location>
        <begin position="388"/>
        <end position="420"/>
    </location>
</feature>
<evidence type="ECO:0000256" key="10">
    <source>
        <dbReference type="SAM" id="Phobius"/>
    </source>
</evidence>
<keyword evidence="9" id="KW-0040">ANK repeat</keyword>
<evidence type="ECO:0000256" key="4">
    <source>
        <dbReference type="ARBA" id="ARBA00022741"/>
    </source>
</evidence>
<dbReference type="SMART" id="SM00248">
    <property type="entry name" value="ANK"/>
    <property type="match status" value="3"/>
</dbReference>
<dbReference type="InterPro" id="IPR000719">
    <property type="entry name" value="Prot_kinase_dom"/>
</dbReference>
<reference evidence="12 13" key="1">
    <citation type="submission" date="2024-01" db="EMBL/GenBank/DDBJ databases">
        <title>Genomic insights into the taxonomy and metabolism of the cyanobacterium Pannus brasiliensis CCIBt3594.</title>
        <authorList>
            <person name="Machado M."/>
            <person name="Botero N.B."/>
            <person name="Andreote A.P.D."/>
            <person name="Feitosa A.M.T."/>
            <person name="Popin R."/>
            <person name="Sivonen K."/>
            <person name="Fiore M.F."/>
        </authorList>
    </citation>
    <scope>NUCLEOTIDE SEQUENCE [LARGE SCALE GENOMIC DNA]</scope>
    <source>
        <strain evidence="12 13">CCIBt3594</strain>
    </source>
</reference>
<feature type="domain" description="Protein kinase" evidence="11">
    <location>
        <begin position="15"/>
        <end position="271"/>
    </location>
</feature>
<keyword evidence="5 12" id="KW-0418">Kinase</keyword>
<dbReference type="AlphaFoldDB" id="A0AAW9QP22"/>
<dbReference type="Proteomes" id="UP001328733">
    <property type="component" value="Unassembled WGS sequence"/>
</dbReference>
<proteinExistence type="predicted"/>
<evidence type="ECO:0000313" key="13">
    <source>
        <dbReference type="Proteomes" id="UP001328733"/>
    </source>
</evidence>
<keyword evidence="2" id="KW-0723">Serine/threonine-protein kinase</keyword>
<keyword evidence="10" id="KW-1133">Transmembrane helix</keyword>
<dbReference type="PANTHER" id="PTHR24363">
    <property type="entry name" value="SERINE/THREONINE PROTEIN KINASE"/>
    <property type="match status" value="1"/>
</dbReference>
<dbReference type="PROSITE" id="PS50011">
    <property type="entry name" value="PROTEIN_KINASE_DOM"/>
    <property type="match status" value="1"/>
</dbReference>
<comment type="caution">
    <text evidence="12">The sequence shown here is derived from an EMBL/GenBank/DDBJ whole genome shotgun (WGS) entry which is preliminary data.</text>
</comment>
<evidence type="ECO:0000256" key="8">
    <source>
        <dbReference type="ARBA" id="ARBA00048679"/>
    </source>
</evidence>
<organism evidence="12 13">
    <name type="scientific">Pannus brasiliensis CCIBt3594</name>
    <dbReference type="NCBI Taxonomy" id="1427578"/>
    <lineage>
        <taxon>Bacteria</taxon>
        <taxon>Bacillati</taxon>
        <taxon>Cyanobacteriota</taxon>
        <taxon>Cyanophyceae</taxon>
        <taxon>Oscillatoriophycideae</taxon>
        <taxon>Chroococcales</taxon>
        <taxon>Microcystaceae</taxon>
        <taxon>Pannus</taxon>
    </lineage>
</organism>
<dbReference type="GO" id="GO:0005524">
    <property type="term" value="F:ATP binding"/>
    <property type="evidence" value="ECO:0007669"/>
    <property type="project" value="UniProtKB-KW"/>
</dbReference>
<dbReference type="RefSeq" id="WP_332864414.1">
    <property type="nucleotide sequence ID" value="NZ_JBAFSM010000011.1"/>
</dbReference>
<evidence type="ECO:0000313" key="12">
    <source>
        <dbReference type="EMBL" id="MEG3436945.1"/>
    </source>
</evidence>
<dbReference type="GO" id="GO:0004674">
    <property type="term" value="F:protein serine/threonine kinase activity"/>
    <property type="evidence" value="ECO:0007669"/>
    <property type="project" value="UniProtKB-KW"/>
</dbReference>
<gene>
    <name evidence="12" type="ORF">V0288_07415</name>
</gene>
<dbReference type="InterPro" id="IPR036770">
    <property type="entry name" value="Ankyrin_rpt-contain_sf"/>
</dbReference>
<evidence type="ECO:0000256" key="9">
    <source>
        <dbReference type="PROSITE-ProRule" id="PRU00023"/>
    </source>
</evidence>
<evidence type="ECO:0000256" key="6">
    <source>
        <dbReference type="ARBA" id="ARBA00022840"/>
    </source>
</evidence>
<dbReference type="PANTHER" id="PTHR24363:SF0">
    <property type="entry name" value="SERINE_THREONINE KINASE LIKE DOMAIN CONTAINING 1"/>
    <property type="match status" value="1"/>
</dbReference>
<evidence type="ECO:0000256" key="1">
    <source>
        <dbReference type="ARBA" id="ARBA00012513"/>
    </source>
</evidence>
<keyword evidence="6" id="KW-0067">ATP-binding</keyword>
<evidence type="ECO:0000256" key="3">
    <source>
        <dbReference type="ARBA" id="ARBA00022679"/>
    </source>
</evidence>
<dbReference type="EC" id="2.7.11.1" evidence="1"/>
<dbReference type="SMART" id="SM00220">
    <property type="entry name" value="S_TKc"/>
    <property type="match status" value="1"/>
</dbReference>
<dbReference type="InterPro" id="IPR011009">
    <property type="entry name" value="Kinase-like_dom_sf"/>
</dbReference>
<comment type="catalytic activity">
    <reaction evidence="8">
        <text>L-seryl-[protein] + ATP = O-phospho-L-seryl-[protein] + ADP + H(+)</text>
        <dbReference type="Rhea" id="RHEA:17989"/>
        <dbReference type="Rhea" id="RHEA-COMP:9863"/>
        <dbReference type="Rhea" id="RHEA-COMP:11604"/>
        <dbReference type="ChEBI" id="CHEBI:15378"/>
        <dbReference type="ChEBI" id="CHEBI:29999"/>
        <dbReference type="ChEBI" id="CHEBI:30616"/>
        <dbReference type="ChEBI" id="CHEBI:83421"/>
        <dbReference type="ChEBI" id="CHEBI:456216"/>
        <dbReference type="EC" id="2.7.11.1"/>
    </reaction>
</comment>
<evidence type="ECO:0000256" key="7">
    <source>
        <dbReference type="ARBA" id="ARBA00047899"/>
    </source>
</evidence>
<feature type="transmembrane region" description="Helical" evidence="10">
    <location>
        <begin position="282"/>
        <end position="299"/>
    </location>
</feature>
<accession>A0AAW9QP22</accession>
<dbReference type="InterPro" id="IPR002110">
    <property type="entry name" value="Ankyrin_rpt"/>
</dbReference>
<dbReference type="Gene3D" id="1.10.510.10">
    <property type="entry name" value="Transferase(Phosphotransferase) domain 1"/>
    <property type="match status" value="1"/>
</dbReference>
<dbReference type="EMBL" id="JBAFSM010000011">
    <property type="protein sequence ID" value="MEG3436945.1"/>
    <property type="molecule type" value="Genomic_DNA"/>
</dbReference>
<dbReference type="PROSITE" id="PS50297">
    <property type="entry name" value="ANK_REP_REGION"/>
    <property type="match status" value="2"/>
</dbReference>
<dbReference type="PROSITE" id="PS50088">
    <property type="entry name" value="ANK_REPEAT"/>
    <property type="match status" value="2"/>
</dbReference>
<keyword evidence="10" id="KW-0812">Transmembrane</keyword>
<sequence>MPAEQRSGNVINQQYQILRVLGKGGIGTTYEARNLADDTTVALKAISLRQLKDPKQLDLLEREVEILQKLDRPGIPRYLDYFEVDGEGDRIFYLVQELAPGKNLDRWVKEGWRATETELKNIARQVLEILDYLHGFTPPIIHRDIKPHNLVRSPEGKIFLVDFGAVQNAYYSTLAGGRTTVGTFGYMPLEQAGGQAVPASDLYSLGATLVFLLTHRSPGELSWDGLTLDFRSRISVSAGFADWLEKLLEPDVEERFASAREALTALRNPRSMDDKGLAKRRGLAWLGLGIFSLTGVLFFQNYKGGILTMLGFPQPYGMCSDRGVTWDYLSSGGRLSHHFISPAVKTAEYCLLWAIAERDRALVELIIDREINLDYLRQYRGNGEKDSHWTTPMLEAVRADSKELVELLISKGASVNLIPPTSENTFLFCLYNYPSHYNPEYTRFTSPLAEAISRGNKEIIHLLVSKGASVNIPHKNPVSLPPFNQQCNR</sequence>